<name>A0A6C0IBP3_9ZZZZ</name>
<protein>
    <submittedName>
        <fullName evidence="1">Uncharacterized protein</fullName>
    </submittedName>
</protein>
<sequence length="225" mass="24938">MSNIAKLVIGSNKIFPEKRHTNATKLLSYTKNWLNLSNISNRKKIGIQTINRSCSMGSLDKIMNETKSIHDSTVGDNDETIVYQLDKSTIFTDPLRNSPRDRSHGISSISTGIPKHFSENCLSDLCNFHMQNGEKLPNSSVDFVAYRVSSEEAFSPLPNKHSASSLASLCSLSSSDSMPITSTIRGMIRSISNDTIISLTASLSSYNIQSPRKDRFEGIMRVTKK</sequence>
<proteinExistence type="predicted"/>
<accession>A0A6C0IBP3</accession>
<dbReference type="AlphaFoldDB" id="A0A6C0IBP3"/>
<reference evidence="1" key="1">
    <citation type="journal article" date="2020" name="Nature">
        <title>Giant virus diversity and host interactions through global metagenomics.</title>
        <authorList>
            <person name="Schulz F."/>
            <person name="Roux S."/>
            <person name="Paez-Espino D."/>
            <person name="Jungbluth S."/>
            <person name="Walsh D.A."/>
            <person name="Denef V.J."/>
            <person name="McMahon K.D."/>
            <person name="Konstantinidis K.T."/>
            <person name="Eloe-Fadrosh E.A."/>
            <person name="Kyrpides N.C."/>
            <person name="Woyke T."/>
        </authorList>
    </citation>
    <scope>NUCLEOTIDE SEQUENCE</scope>
    <source>
        <strain evidence="1">GVMAG-M-3300023184-68</strain>
    </source>
</reference>
<evidence type="ECO:0000313" key="1">
    <source>
        <dbReference type="EMBL" id="QHT90438.1"/>
    </source>
</evidence>
<dbReference type="EMBL" id="MN740154">
    <property type="protein sequence ID" value="QHT90438.1"/>
    <property type="molecule type" value="Genomic_DNA"/>
</dbReference>
<organism evidence="1">
    <name type="scientific">viral metagenome</name>
    <dbReference type="NCBI Taxonomy" id="1070528"/>
    <lineage>
        <taxon>unclassified sequences</taxon>
        <taxon>metagenomes</taxon>
        <taxon>organismal metagenomes</taxon>
    </lineage>
</organism>